<evidence type="ECO:0000259" key="4">
    <source>
        <dbReference type="PROSITE" id="PS50043"/>
    </source>
</evidence>
<dbReference type="PRINTS" id="PR00038">
    <property type="entry name" value="HTHLUXR"/>
</dbReference>
<dbReference type="Gene3D" id="1.10.10.10">
    <property type="entry name" value="Winged helix-like DNA-binding domain superfamily/Winged helix DNA-binding domain"/>
    <property type="match status" value="1"/>
</dbReference>
<dbReference type="SMART" id="SM00382">
    <property type="entry name" value="AAA"/>
    <property type="match status" value="1"/>
</dbReference>
<dbReference type="PANTHER" id="PTHR16305">
    <property type="entry name" value="TESTICULAR SOLUBLE ADENYLYL CYCLASE"/>
    <property type="match status" value="1"/>
</dbReference>
<dbReference type="InterPro" id="IPR041664">
    <property type="entry name" value="AAA_16"/>
</dbReference>
<organism evidence="5 6">
    <name type="scientific">Citricoccus nitrophenolicus</name>
    <dbReference type="NCBI Taxonomy" id="863575"/>
    <lineage>
        <taxon>Bacteria</taxon>
        <taxon>Bacillati</taxon>
        <taxon>Actinomycetota</taxon>
        <taxon>Actinomycetes</taxon>
        <taxon>Micrococcales</taxon>
        <taxon>Micrococcaceae</taxon>
        <taxon>Citricoccus</taxon>
    </lineage>
</organism>
<gene>
    <name evidence="5" type="ORF">ABDK96_13895</name>
</gene>
<comment type="caution">
    <text evidence="5">The sequence shown here is derived from an EMBL/GenBank/DDBJ whole genome shotgun (WGS) entry which is preliminary data.</text>
</comment>
<dbReference type="InterPro" id="IPR016032">
    <property type="entry name" value="Sig_transdc_resp-reg_C-effctor"/>
</dbReference>
<dbReference type="Pfam" id="PF13191">
    <property type="entry name" value="AAA_16"/>
    <property type="match status" value="1"/>
</dbReference>
<dbReference type="PANTHER" id="PTHR16305:SF28">
    <property type="entry name" value="GUANYLATE CYCLASE DOMAIN-CONTAINING PROTEIN"/>
    <property type="match status" value="1"/>
</dbReference>
<dbReference type="InterPro" id="IPR011990">
    <property type="entry name" value="TPR-like_helical_dom_sf"/>
</dbReference>
<name>A0ABV0IKU6_9MICC</name>
<dbReference type="Gene3D" id="3.40.50.300">
    <property type="entry name" value="P-loop containing nucleotide triphosphate hydrolases"/>
    <property type="match status" value="1"/>
</dbReference>
<dbReference type="Gene3D" id="1.25.40.10">
    <property type="entry name" value="Tetratricopeptide repeat domain"/>
    <property type="match status" value="1"/>
</dbReference>
<feature type="region of interest" description="Disordered" evidence="3">
    <location>
        <begin position="881"/>
        <end position="916"/>
    </location>
</feature>
<dbReference type="InterPro" id="IPR036388">
    <property type="entry name" value="WH-like_DNA-bd_sf"/>
</dbReference>
<evidence type="ECO:0000256" key="3">
    <source>
        <dbReference type="SAM" id="MobiDB-lite"/>
    </source>
</evidence>
<evidence type="ECO:0000256" key="2">
    <source>
        <dbReference type="ARBA" id="ARBA00022840"/>
    </source>
</evidence>
<dbReference type="CDD" id="cd06170">
    <property type="entry name" value="LuxR_C_like"/>
    <property type="match status" value="1"/>
</dbReference>
<sequence length="1006" mass="105797">MTQQGQSESLPGRETELHRLQAVLDRAGAGVPQFVAVEGPPGIGKSTLVDTFLARQSAAHHVVELSPTDTGTPGALVQRLLSTVTGRRSAAWPTSVEEGVQSVFDALQGLESAAGGSTTILVAEDLQWADDFSAEVLWRCTQALTSGAFLVILTYRPHHSGLADGIERLLASGRRGALVPLGPLGVADCRQVLRDRLGIPVSEDSAGRVHAGTGGVPLLVDLVVSWLDSAPPGHRRLQEALSSLDTGQEAPERLFTQALESSRESLCPHVRDTADVLAVAGDPLHIVQLSGVLVELGHPGLPDHGLLDSDHVRIDHTSGTVGWSHPHLATLVAGQLPVERRAALHRVLGQVLHGAMALEHRVQAERLAPDPAETPLLAGTLMRHGGEALGRGDGAEAFGHFHQALRLTGDPGALVLALRATVLARSPDLVLELRDVLARMPQSRATSAARAWDLLASEDLEGAVDQIRQGLLLPEEDPHHAGLLLLGHALAAAGRTAYATARFGAAGSVMDALLAELVPVRQGFEAAALREPQAMRLVSEARSVEALLALWSGLRHGDRNRVGEFTERMMMLLKVLAAVPGTDAVRSAISSVVGSRLRAQGEIAAACRVLDAMAQAEPGPREQRVFLETTWSQVAFHEGGWDRALEHATRAVDQCLMLPADSGVRSAYATAALVPLARGEQEAARQLLRRADDGGASGEVVACAVAYARALGAVFAGDHREAVRQFQLIESTRVGWATAGFTTVCLYARSLAELGLTERLQSLAEHSTEGMDSAPDGVLRAVESAVLGALHRSRSRPDTARGHLEAAVAALDAEPVPYAAGIGPDVLPGGGHALTRAFLALDVASLDGSSGRWAREAADFFLRCGALPLHRQAESLAATTVDTGPGEAAGPAAADTGAQGQGAEGQGTERTPEPVSAGAQAAFRMMAQLSTRERQIAVEVAGGKSNREIATDLFLSVRTVEYHVGTCLTRLGMGSRVELREALRPATLTLLVPALPEHPAEGPSQG</sequence>
<dbReference type="InterPro" id="IPR027417">
    <property type="entry name" value="P-loop_NTPase"/>
</dbReference>
<reference evidence="5 6" key="1">
    <citation type="submission" date="2024-05" db="EMBL/GenBank/DDBJ databases">
        <authorList>
            <person name="Yi C."/>
        </authorList>
    </citation>
    <scope>NUCLEOTIDE SEQUENCE [LARGE SCALE GENOMIC DNA]</scope>
    <source>
        <strain evidence="5 6">XS13</strain>
    </source>
</reference>
<evidence type="ECO:0000256" key="1">
    <source>
        <dbReference type="ARBA" id="ARBA00022741"/>
    </source>
</evidence>
<dbReference type="RefSeq" id="WP_347921496.1">
    <property type="nucleotide sequence ID" value="NZ_JBDXMX010000006.1"/>
</dbReference>
<dbReference type="InterPro" id="IPR003593">
    <property type="entry name" value="AAA+_ATPase"/>
</dbReference>
<keyword evidence="6" id="KW-1185">Reference proteome</keyword>
<dbReference type="Proteomes" id="UP001484097">
    <property type="component" value="Unassembled WGS sequence"/>
</dbReference>
<dbReference type="InterPro" id="IPR000792">
    <property type="entry name" value="Tscrpt_reg_LuxR_C"/>
</dbReference>
<dbReference type="EMBL" id="JBDXMX010000006">
    <property type="protein sequence ID" value="MEO9248774.1"/>
    <property type="molecule type" value="Genomic_DNA"/>
</dbReference>
<dbReference type="Pfam" id="PF00196">
    <property type="entry name" value="GerE"/>
    <property type="match status" value="1"/>
</dbReference>
<dbReference type="SUPFAM" id="SSF46894">
    <property type="entry name" value="C-terminal effector domain of the bipartite response regulators"/>
    <property type="match status" value="1"/>
</dbReference>
<dbReference type="SUPFAM" id="SSF52540">
    <property type="entry name" value="P-loop containing nucleoside triphosphate hydrolases"/>
    <property type="match status" value="1"/>
</dbReference>
<keyword evidence="2" id="KW-0067">ATP-binding</keyword>
<keyword evidence="1" id="KW-0547">Nucleotide-binding</keyword>
<protein>
    <submittedName>
        <fullName evidence="5">AAA family ATPase</fullName>
    </submittedName>
</protein>
<evidence type="ECO:0000313" key="5">
    <source>
        <dbReference type="EMBL" id="MEO9248774.1"/>
    </source>
</evidence>
<dbReference type="PROSITE" id="PS50043">
    <property type="entry name" value="HTH_LUXR_2"/>
    <property type="match status" value="1"/>
</dbReference>
<feature type="compositionally biased region" description="Low complexity" evidence="3">
    <location>
        <begin position="882"/>
        <end position="898"/>
    </location>
</feature>
<evidence type="ECO:0000313" key="6">
    <source>
        <dbReference type="Proteomes" id="UP001484097"/>
    </source>
</evidence>
<dbReference type="SMART" id="SM00421">
    <property type="entry name" value="HTH_LUXR"/>
    <property type="match status" value="1"/>
</dbReference>
<feature type="domain" description="HTH luxR-type" evidence="4">
    <location>
        <begin position="922"/>
        <end position="986"/>
    </location>
</feature>
<proteinExistence type="predicted"/>
<accession>A0ABV0IKU6</accession>